<keyword evidence="4" id="KW-1185">Reference proteome</keyword>
<gene>
    <name evidence="3" type="ORF">FEF26_13830</name>
</gene>
<dbReference type="InterPro" id="IPR036397">
    <property type="entry name" value="RNaseH_sf"/>
</dbReference>
<dbReference type="SUPFAM" id="SSF47819">
    <property type="entry name" value="HRDC-like"/>
    <property type="match status" value="1"/>
</dbReference>
<dbReference type="InterPro" id="IPR041605">
    <property type="entry name" value="Exo_C"/>
</dbReference>
<sequence length="409" mass="45430">MVVSEPEELPLITEPDGGVPPVIDSERGLLRAAEALAAGHGPVAVDAERASGFRYGQRAFLVQLKRANSGIWLIDPEPFQTLEPIQEALKDSEWILHAATQDLPCLAELGMRPDQIFDTELAARLAGLPRVGLGAVVEHLLGLRLAKEHSAADWSRRPLPAEWLRYAALDVELLMSLREELSTLLAAQGKTQWAQQEFEHLRFFEPTAVPRADRWRKTSGLSKLGSPRKMAVLRELWNERESLAENRDVAPTHLLPDRALVAAADALPRTVPQLTGVPGFQGRAAKREAPRWLRAIQAGAATEDLPSRQRSTGTPPPPRTWKDRNPLAFRRFRTARERLGRRAEQLQMMPESLLAPAVLKQICWNPPAVIDPETVAATLKQHGARPWQIEQTSAIITVAMLDPEELTDL</sequence>
<dbReference type="InterPro" id="IPR012337">
    <property type="entry name" value="RNaseH-like_sf"/>
</dbReference>
<comment type="caution">
    <text evidence="3">The sequence shown here is derived from an EMBL/GenBank/DDBJ whole genome shotgun (WGS) entry which is preliminary data.</text>
</comment>
<dbReference type="InterPro" id="IPR051086">
    <property type="entry name" value="RNase_D-like"/>
</dbReference>
<dbReference type="Gene3D" id="1.10.150.80">
    <property type="entry name" value="HRDC domain"/>
    <property type="match status" value="2"/>
</dbReference>
<dbReference type="SMART" id="SM00341">
    <property type="entry name" value="HRDC"/>
    <property type="match status" value="1"/>
</dbReference>
<accession>A0A5R9B8U9</accession>
<dbReference type="GO" id="GO:0006139">
    <property type="term" value="P:nucleobase-containing compound metabolic process"/>
    <property type="evidence" value="ECO:0007669"/>
    <property type="project" value="InterPro"/>
</dbReference>
<dbReference type="InterPro" id="IPR002562">
    <property type="entry name" value="3'-5'_exonuclease_dom"/>
</dbReference>
<protein>
    <submittedName>
        <fullName evidence="3">Ribonuclease D</fullName>
    </submittedName>
</protein>
<dbReference type="SUPFAM" id="SSF53098">
    <property type="entry name" value="Ribonuclease H-like"/>
    <property type="match status" value="1"/>
</dbReference>
<organism evidence="3 4">
    <name type="scientific">Nesterenkonia salmonea</name>
    <dbReference type="NCBI Taxonomy" id="1804987"/>
    <lineage>
        <taxon>Bacteria</taxon>
        <taxon>Bacillati</taxon>
        <taxon>Actinomycetota</taxon>
        <taxon>Actinomycetes</taxon>
        <taxon>Micrococcales</taxon>
        <taxon>Micrococcaceae</taxon>
        <taxon>Nesterenkonia</taxon>
    </lineage>
</organism>
<reference evidence="3 4" key="1">
    <citation type="submission" date="2019-05" db="EMBL/GenBank/DDBJ databases">
        <title>Nesterenkonia sp. GY074 isolated from the Southern Atlantic Ocean.</title>
        <authorList>
            <person name="Zhang G."/>
        </authorList>
    </citation>
    <scope>NUCLEOTIDE SEQUENCE [LARGE SCALE GENOMIC DNA]</scope>
    <source>
        <strain evidence="3 4">GY074</strain>
    </source>
</reference>
<dbReference type="SMART" id="SM00474">
    <property type="entry name" value="35EXOc"/>
    <property type="match status" value="1"/>
</dbReference>
<dbReference type="Gene3D" id="3.30.420.10">
    <property type="entry name" value="Ribonuclease H-like superfamily/Ribonuclease H"/>
    <property type="match status" value="1"/>
</dbReference>
<dbReference type="Proteomes" id="UP000310458">
    <property type="component" value="Unassembled WGS sequence"/>
</dbReference>
<dbReference type="GO" id="GO:0008408">
    <property type="term" value="F:3'-5' exonuclease activity"/>
    <property type="evidence" value="ECO:0007669"/>
    <property type="project" value="InterPro"/>
</dbReference>
<feature type="domain" description="HRDC" evidence="2">
    <location>
        <begin position="226"/>
        <end position="306"/>
    </location>
</feature>
<dbReference type="OrthoDB" id="144122at2"/>
<dbReference type="GO" id="GO:0003676">
    <property type="term" value="F:nucleic acid binding"/>
    <property type="evidence" value="ECO:0007669"/>
    <property type="project" value="InterPro"/>
</dbReference>
<evidence type="ECO:0000256" key="1">
    <source>
        <dbReference type="SAM" id="MobiDB-lite"/>
    </source>
</evidence>
<feature type="region of interest" description="Disordered" evidence="1">
    <location>
        <begin position="299"/>
        <end position="324"/>
    </location>
</feature>
<dbReference type="Pfam" id="PF00570">
    <property type="entry name" value="HRDC"/>
    <property type="match status" value="1"/>
</dbReference>
<dbReference type="RefSeq" id="WP_138254127.1">
    <property type="nucleotide sequence ID" value="NZ_VAVZ01000049.1"/>
</dbReference>
<dbReference type="InterPro" id="IPR002121">
    <property type="entry name" value="HRDC_dom"/>
</dbReference>
<dbReference type="PANTHER" id="PTHR47649">
    <property type="entry name" value="RIBONUCLEASE D"/>
    <property type="match status" value="1"/>
</dbReference>
<dbReference type="InterPro" id="IPR044876">
    <property type="entry name" value="HRDC_dom_sf"/>
</dbReference>
<dbReference type="GO" id="GO:0000166">
    <property type="term" value="F:nucleotide binding"/>
    <property type="evidence" value="ECO:0007669"/>
    <property type="project" value="InterPro"/>
</dbReference>
<proteinExistence type="predicted"/>
<dbReference type="CDD" id="cd06142">
    <property type="entry name" value="RNaseD_exo"/>
    <property type="match status" value="1"/>
</dbReference>
<dbReference type="Pfam" id="PF18305">
    <property type="entry name" value="DNA_pol_A_exoN"/>
    <property type="match status" value="1"/>
</dbReference>
<evidence type="ECO:0000313" key="4">
    <source>
        <dbReference type="Proteomes" id="UP000310458"/>
    </source>
</evidence>
<dbReference type="AlphaFoldDB" id="A0A5R9B8U9"/>
<dbReference type="EMBL" id="VAVZ01000049">
    <property type="protein sequence ID" value="TLP93270.1"/>
    <property type="molecule type" value="Genomic_DNA"/>
</dbReference>
<evidence type="ECO:0000313" key="3">
    <source>
        <dbReference type="EMBL" id="TLP93270.1"/>
    </source>
</evidence>
<evidence type="ECO:0000259" key="2">
    <source>
        <dbReference type="PROSITE" id="PS50967"/>
    </source>
</evidence>
<dbReference type="PANTHER" id="PTHR47649:SF1">
    <property type="entry name" value="RIBONUCLEASE D"/>
    <property type="match status" value="1"/>
</dbReference>
<dbReference type="PROSITE" id="PS50967">
    <property type="entry name" value="HRDC"/>
    <property type="match status" value="1"/>
</dbReference>
<dbReference type="InterPro" id="IPR010997">
    <property type="entry name" value="HRDC-like_sf"/>
</dbReference>
<name>A0A5R9B8U9_9MICC</name>
<dbReference type="Pfam" id="PF01612">
    <property type="entry name" value="DNA_pol_A_exo1"/>
    <property type="match status" value="1"/>
</dbReference>